<dbReference type="InterPro" id="IPR024534">
    <property type="entry name" value="JetD_C"/>
</dbReference>
<feature type="domain" description="DUF3322" evidence="2">
    <location>
        <begin position="10"/>
        <end position="188"/>
    </location>
</feature>
<accession>A0A368XQB5</accession>
<dbReference type="EMBL" id="QPJK01000006">
    <property type="protein sequence ID" value="RCW69218.1"/>
    <property type="molecule type" value="Genomic_DNA"/>
</dbReference>
<proteinExistence type="predicted"/>
<gene>
    <name evidence="3" type="ORF">DES41_10689</name>
</gene>
<dbReference type="AlphaFoldDB" id="A0A368XQB5"/>
<dbReference type="OrthoDB" id="322908at2"/>
<dbReference type="RefSeq" id="WP_114469644.1">
    <property type="nucleotide sequence ID" value="NZ_QPJK01000006.1"/>
</dbReference>
<evidence type="ECO:0000259" key="1">
    <source>
        <dbReference type="Pfam" id="PF09983"/>
    </source>
</evidence>
<evidence type="ECO:0000313" key="4">
    <source>
        <dbReference type="Proteomes" id="UP000252884"/>
    </source>
</evidence>
<keyword evidence="4" id="KW-1185">Reference proteome</keyword>
<name>A0A368XQB5_9BURK</name>
<dbReference type="InterPro" id="IPR014544">
    <property type="entry name" value="UCP028408"/>
</dbReference>
<dbReference type="InterPro" id="IPR024537">
    <property type="entry name" value="DUF3322"/>
</dbReference>
<dbReference type="PIRSF" id="PIRSF028408">
    <property type="entry name" value="UCP028408"/>
    <property type="match status" value="1"/>
</dbReference>
<dbReference type="Pfam" id="PF09983">
    <property type="entry name" value="JetD_C"/>
    <property type="match status" value="1"/>
</dbReference>
<dbReference type="Proteomes" id="UP000252884">
    <property type="component" value="Unassembled WGS sequence"/>
</dbReference>
<comment type="caution">
    <text evidence="3">The sequence shown here is derived from an EMBL/GenBank/DDBJ whole genome shotgun (WGS) entry which is preliminary data.</text>
</comment>
<dbReference type="Pfam" id="PF11795">
    <property type="entry name" value="DUF3322"/>
    <property type="match status" value="1"/>
</dbReference>
<reference evidence="3 4" key="1">
    <citation type="submission" date="2018-07" db="EMBL/GenBank/DDBJ databases">
        <title>Genomic Encyclopedia of Type Strains, Phase IV (KMG-IV): sequencing the most valuable type-strain genomes for metagenomic binning, comparative biology and taxonomic classification.</title>
        <authorList>
            <person name="Goeker M."/>
        </authorList>
    </citation>
    <scope>NUCLEOTIDE SEQUENCE [LARGE SCALE GENOMIC DNA]</scope>
    <source>
        <strain evidence="3 4">DSM 21634</strain>
    </source>
</reference>
<organism evidence="3 4">
    <name type="scientific">Pseudorhodoferax soli</name>
    <dbReference type="NCBI Taxonomy" id="545864"/>
    <lineage>
        <taxon>Bacteria</taxon>
        <taxon>Pseudomonadati</taxon>
        <taxon>Pseudomonadota</taxon>
        <taxon>Betaproteobacteria</taxon>
        <taxon>Burkholderiales</taxon>
        <taxon>Comamonadaceae</taxon>
    </lineage>
</organism>
<evidence type="ECO:0000313" key="3">
    <source>
        <dbReference type="EMBL" id="RCW69218.1"/>
    </source>
</evidence>
<feature type="domain" description="Wadjet protein JetD C-terminal" evidence="1">
    <location>
        <begin position="206"/>
        <end position="382"/>
    </location>
</feature>
<evidence type="ECO:0008006" key="5">
    <source>
        <dbReference type="Google" id="ProtNLM"/>
    </source>
</evidence>
<evidence type="ECO:0000259" key="2">
    <source>
        <dbReference type="Pfam" id="PF11795"/>
    </source>
</evidence>
<protein>
    <recommendedName>
        <fullName evidence="5">Wadjet protein JetD C-terminal domain-containing protein</fullName>
    </recommendedName>
</protein>
<sequence length="395" mass="44255">MPKKLLPPEAARDFLVRRFGNQHDNWLVGEGTWPLLVGLGPPTERDIAEDSAAVREWATAWQGWTGPGDVVFENRQFPRMGRQRLPVSLSMPDAAAVARCIGQLQRWETATHRFWRVRARWSAMEPRTLAARFDVLADYSAADFERLVSLLEWFEANPASGLYLRQLPVEGLDTKWLEKRTGLVAGLLRSLREVSDDEGDFYRMFGLRKPAHRVRVRVLCPAMRRVAGGLGDIEAPAGELAALPIEPLAVLIVENLETGLALPDLAGTVAVMRLGNAVGVVRALPWVIGAKAVMYWGDMDTHGFAILDRARRAVPHLQSVLMDEKTLLSHRHLWVQESAQCADLPMDALTTEERAVYQALRADAWGPRVRLEQERLGWAEAMTVLRLALNRNVSN</sequence>